<dbReference type="PROSITE" id="PS50071">
    <property type="entry name" value="HOMEOBOX_2"/>
    <property type="match status" value="1"/>
</dbReference>
<protein>
    <recommendedName>
        <fullName evidence="5">Homeobox domain-containing protein</fullName>
    </recommendedName>
</protein>
<dbReference type="OrthoDB" id="6159439at2759"/>
<dbReference type="SMART" id="SM00389">
    <property type="entry name" value="HOX"/>
    <property type="match status" value="1"/>
</dbReference>
<dbReference type="Proteomes" id="UP000218231">
    <property type="component" value="Unassembled WGS sequence"/>
</dbReference>
<comment type="subcellular location">
    <subcellularLocation>
        <location evidence="1 2 3">Nucleus</location>
    </subcellularLocation>
</comment>
<organism evidence="6 7">
    <name type="scientific">Diploscapter pachys</name>
    <dbReference type="NCBI Taxonomy" id="2018661"/>
    <lineage>
        <taxon>Eukaryota</taxon>
        <taxon>Metazoa</taxon>
        <taxon>Ecdysozoa</taxon>
        <taxon>Nematoda</taxon>
        <taxon>Chromadorea</taxon>
        <taxon>Rhabditida</taxon>
        <taxon>Rhabditina</taxon>
        <taxon>Rhabditomorpha</taxon>
        <taxon>Rhabditoidea</taxon>
        <taxon>Rhabditidae</taxon>
        <taxon>Diploscapter</taxon>
    </lineage>
</organism>
<dbReference type="CDD" id="cd00086">
    <property type="entry name" value="homeodomain"/>
    <property type="match status" value="1"/>
</dbReference>
<dbReference type="SUPFAM" id="SSF46689">
    <property type="entry name" value="Homeodomain-like"/>
    <property type="match status" value="1"/>
</dbReference>
<evidence type="ECO:0000256" key="3">
    <source>
        <dbReference type="RuleBase" id="RU000682"/>
    </source>
</evidence>
<dbReference type="AlphaFoldDB" id="A0A2A2J1X3"/>
<evidence type="ECO:0000256" key="4">
    <source>
        <dbReference type="SAM" id="MobiDB-lite"/>
    </source>
</evidence>
<feature type="compositionally biased region" description="Basic and acidic residues" evidence="4">
    <location>
        <begin position="149"/>
        <end position="161"/>
    </location>
</feature>
<feature type="DNA-binding region" description="Homeobox" evidence="2">
    <location>
        <begin position="110"/>
        <end position="155"/>
    </location>
</feature>
<feature type="domain" description="Homeobox" evidence="5">
    <location>
        <begin position="108"/>
        <end position="154"/>
    </location>
</feature>
<dbReference type="EMBL" id="LIAE01010747">
    <property type="protein sequence ID" value="PAV55818.1"/>
    <property type="molecule type" value="Genomic_DNA"/>
</dbReference>
<evidence type="ECO:0000313" key="7">
    <source>
        <dbReference type="Proteomes" id="UP000218231"/>
    </source>
</evidence>
<proteinExistence type="predicted"/>
<feature type="region of interest" description="Disordered" evidence="4">
    <location>
        <begin position="1"/>
        <end position="22"/>
    </location>
</feature>
<evidence type="ECO:0000313" key="6">
    <source>
        <dbReference type="EMBL" id="PAV55818.1"/>
    </source>
</evidence>
<reference evidence="6 7" key="1">
    <citation type="journal article" date="2017" name="Curr. Biol.">
        <title>Genome architecture and evolution of a unichromosomal asexual nematode.</title>
        <authorList>
            <person name="Fradin H."/>
            <person name="Zegar C."/>
            <person name="Gutwein M."/>
            <person name="Lucas J."/>
            <person name="Kovtun M."/>
            <person name="Corcoran D."/>
            <person name="Baugh L.R."/>
            <person name="Kiontke K."/>
            <person name="Gunsalus K."/>
            <person name="Fitch D.H."/>
            <person name="Piano F."/>
        </authorList>
    </citation>
    <scope>NUCLEOTIDE SEQUENCE [LARGE SCALE GENOMIC DNA]</scope>
    <source>
        <strain evidence="6">PF1309</strain>
    </source>
</reference>
<dbReference type="GO" id="GO:0005634">
    <property type="term" value="C:nucleus"/>
    <property type="evidence" value="ECO:0007669"/>
    <property type="project" value="UniProtKB-SubCell"/>
</dbReference>
<keyword evidence="7" id="KW-1185">Reference proteome</keyword>
<dbReference type="InterPro" id="IPR001356">
    <property type="entry name" value="HD"/>
</dbReference>
<sequence>MQSLADSLSTGPNISNHNNPNPTAISIQSIAKSLPESVIETECAAYRWKNGNQFENRSGVNGQHLGVNHVVQLANLLPTPFDQTIRDQTDYIVDESMSNLQNDYGPNSSKRRFRTSFTEQQSQFLEDSFQESHYPDQKAKRGMASALKLPEDRITDKERQRTSTTPQLSMSLQYQSDCQIQSTPITEQNSCNYFNYEQTFDSNFYETQYR</sequence>
<evidence type="ECO:0000259" key="5">
    <source>
        <dbReference type="PROSITE" id="PS50071"/>
    </source>
</evidence>
<dbReference type="Pfam" id="PF00046">
    <property type="entry name" value="Homeodomain"/>
    <property type="match status" value="1"/>
</dbReference>
<evidence type="ECO:0000256" key="2">
    <source>
        <dbReference type="PROSITE-ProRule" id="PRU00108"/>
    </source>
</evidence>
<evidence type="ECO:0000256" key="1">
    <source>
        <dbReference type="ARBA" id="ARBA00004123"/>
    </source>
</evidence>
<keyword evidence="2 3" id="KW-0371">Homeobox</keyword>
<name>A0A2A2J1X3_9BILA</name>
<keyword evidence="2 3" id="KW-0539">Nucleus</keyword>
<feature type="region of interest" description="Disordered" evidence="4">
    <location>
        <begin position="125"/>
        <end position="170"/>
    </location>
</feature>
<accession>A0A2A2J1X3</accession>
<keyword evidence="2 3" id="KW-0238">DNA-binding</keyword>
<comment type="caution">
    <text evidence="6">The sequence shown here is derived from an EMBL/GenBank/DDBJ whole genome shotgun (WGS) entry which is preliminary data.</text>
</comment>
<dbReference type="Gene3D" id="1.10.10.60">
    <property type="entry name" value="Homeodomain-like"/>
    <property type="match status" value="1"/>
</dbReference>
<dbReference type="InterPro" id="IPR009057">
    <property type="entry name" value="Homeodomain-like_sf"/>
</dbReference>
<dbReference type="GO" id="GO:0003677">
    <property type="term" value="F:DNA binding"/>
    <property type="evidence" value="ECO:0007669"/>
    <property type="project" value="UniProtKB-UniRule"/>
</dbReference>
<gene>
    <name evidence="6" type="ORF">WR25_07159</name>
</gene>